<gene>
    <name evidence="1" type="ORF">QFC21_003137</name>
</gene>
<sequence>MSITSPEEEVKARVEAQQVAAAAQAAHAHTRAMADAAALAAVGGGGSANGSHHLYHSHSTSATSNPGSHNGSPATTPNGEHGGGGDGGSTNILAGFVPPVPDPKTGRLDPNDPAVRALTEAALAMDKSKIPRPYKCPLCDRAFYRLEHQTRHIRTHTGEKPHACTHPGCDKRFSRSDELTRHARIHMGQPGSEQIPPPPPLSNSSSSVNLANKGKRKSLGSSAHSTPGPSSRIDDGDNYMNSQSGNMFTHEYSNARNPYAMSDHGYPIDPTLSVNTGHMSGTVGGMNEMSALAAAASDQLHELERHEALRRADFEMRHRQMMGVQGTGGNGAGMNVGVGGGAGMGMMPTNSGSRSGDATPVSAAVAAAAAYGFSSERDRLGSASLGGGGINNNLSQQPYTGPTPIPGQTNVFYPVSAAQPETNLHPAVPPGTLADPTYLLPPTCHHEECHKSYRKRLKFAKQTQACPNCLNLVPQAPAGQNGIVGQSGGVNSGGTSGSNTSSQNNTPQHRSHEDLHGLGNSASGFHMGFNASPASIMNTGGNGGNGGMYQQQAIQQHLQRLAANQAQQRHNQQKLLAQLKSQANAHAFSLSTLTPASSSSSSRKPGNSGGSVNFAAPTSATSSGNTGGSRAPSAALTGGFALPPSLSAGGMRSNPPSTHVSPRSESSDDFEDDHAHAPAMNFEMTPSTSPVLGPMRSMSLLHHNNMTAGAPHMDLHSAGASKRPHDRLQGHHYLSHLHHGSFTAPGSIHASPAVSRGPSRPGSPDFHHPEGHVAGSGKHGGHTSHFARDAKYRSHPYGGSFSHGSHTSTPNTPGLTSNVPHKASGRMSPPRLIRSNSGSHLVSMPRAYDQPRHTVDDILNAAAGNHGPSRHGDRGLPPPGYNAHGIAQSAPTSAQTSPLHSRSNSPGVATTGGNIHQGSSLAHGVRAAFGMTPINDPASREHTLSPPRQQKYDPGLTSPGARLPPMGAQQTVGYLPSLSRGGSPSVGASASNHGGEGAMEVDAQT</sequence>
<comment type="caution">
    <text evidence="1">The sequence shown here is derived from an EMBL/GenBank/DDBJ whole genome shotgun (WGS) entry which is preliminary data.</text>
</comment>
<protein>
    <submittedName>
        <fullName evidence="1">Uncharacterized protein</fullName>
    </submittedName>
</protein>
<evidence type="ECO:0000313" key="2">
    <source>
        <dbReference type="Proteomes" id="UP001227268"/>
    </source>
</evidence>
<organism evidence="1 2">
    <name type="scientific">Naganishia friedmannii</name>
    <dbReference type="NCBI Taxonomy" id="89922"/>
    <lineage>
        <taxon>Eukaryota</taxon>
        <taxon>Fungi</taxon>
        <taxon>Dikarya</taxon>
        <taxon>Basidiomycota</taxon>
        <taxon>Agaricomycotina</taxon>
        <taxon>Tremellomycetes</taxon>
        <taxon>Filobasidiales</taxon>
        <taxon>Filobasidiaceae</taxon>
        <taxon>Naganishia</taxon>
    </lineage>
</organism>
<accession>A0ACC2VQW3</accession>
<proteinExistence type="predicted"/>
<reference evidence="1" key="1">
    <citation type="submission" date="2023-04" db="EMBL/GenBank/DDBJ databases">
        <title>Draft Genome sequencing of Naganishia species isolated from polar environments using Oxford Nanopore Technology.</title>
        <authorList>
            <person name="Leo P."/>
            <person name="Venkateswaran K."/>
        </authorList>
    </citation>
    <scope>NUCLEOTIDE SEQUENCE</scope>
    <source>
        <strain evidence="1">MNA-CCFEE 5423</strain>
    </source>
</reference>
<dbReference type="EMBL" id="JASBWT010000009">
    <property type="protein sequence ID" value="KAJ9101798.1"/>
    <property type="molecule type" value="Genomic_DNA"/>
</dbReference>
<evidence type="ECO:0000313" key="1">
    <source>
        <dbReference type="EMBL" id="KAJ9101798.1"/>
    </source>
</evidence>
<keyword evidence="2" id="KW-1185">Reference proteome</keyword>
<dbReference type="Proteomes" id="UP001227268">
    <property type="component" value="Unassembled WGS sequence"/>
</dbReference>
<name>A0ACC2VQW3_9TREE</name>